<evidence type="ECO:0000256" key="1">
    <source>
        <dbReference type="ARBA" id="ARBA00022441"/>
    </source>
</evidence>
<organism evidence="4 5">
    <name type="scientific">Cyclotella atomus</name>
    <dbReference type="NCBI Taxonomy" id="382360"/>
    <lineage>
        <taxon>Eukaryota</taxon>
        <taxon>Sar</taxon>
        <taxon>Stramenopiles</taxon>
        <taxon>Ochrophyta</taxon>
        <taxon>Bacillariophyta</taxon>
        <taxon>Coscinodiscophyceae</taxon>
        <taxon>Thalassiosirophycidae</taxon>
        <taxon>Stephanodiscales</taxon>
        <taxon>Stephanodiscaceae</taxon>
        <taxon>Cyclotella</taxon>
    </lineage>
</organism>
<dbReference type="PROSITE" id="PS50181">
    <property type="entry name" value="FBOX"/>
    <property type="match status" value="1"/>
</dbReference>
<proteinExistence type="predicted"/>
<dbReference type="PANTHER" id="PTHR46093">
    <property type="entry name" value="ACYL-COA-BINDING DOMAIN-CONTAINING PROTEIN 5"/>
    <property type="match status" value="1"/>
</dbReference>
<feature type="domain" description="F-box" evidence="3">
    <location>
        <begin position="1"/>
        <end position="46"/>
    </location>
</feature>
<reference evidence="4 5" key="1">
    <citation type="submission" date="2024-10" db="EMBL/GenBank/DDBJ databases">
        <title>Updated reference genomes for cyclostephanoid diatoms.</title>
        <authorList>
            <person name="Roberts W.R."/>
            <person name="Alverson A.J."/>
        </authorList>
    </citation>
    <scope>NUCLEOTIDE SEQUENCE [LARGE SCALE GENOMIC DNA]</scope>
    <source>
        <strain evidence="4 5">AJA010-31</strain>
    </source>
</reference>
<dbReference type="Proteomes" id="UP001530400">
    <property type="component" value="Unassembled WGS sequence"/>
</dbReference>
<gene>
    <name evidence="4" type="ORF">ACHAWO_007096</name>
</gene>
<sequence length="510" mass="57205">MLLNLPQDAWSTISLHLSPPDILSFLSVHRNIHQHLSPSISFWGRLLDRDRDDPIDDDDILKENRTAQQIRNEFLLQSYATALPSVNWIPLSIHRIFPVTAREGHNSCVLQTSLGFKSLVITGGFCEDDSVTVMRIPRGYNSHARPWGWDRVYPVNRASFVYGASLTALHSISSPGSDNRNNIAKALRFGGFQGGGYSMETNEVWMLTLTFSNSSSEESSEAGRVTANWEMIQTIGVPPRARAYHTATLIHDRYLVIIGGMTSEGSTLEETILDTHTWTWMDISLAVTGEPKGRHGHSVVWDKRRGRLVMFGGGSGTDLIRSGFDNNEVWELSMRGIAVPESLEWPQSLECDQMWKWNHLHGGAPFESSDEDSSEDDELEHQSGWDHLSPIESLNLGRCHNGIKIAPDTVLFLFGGGRMNTNGVLCYNLNTDSFFKPRISGTMPLPRFTGVAEYLDTEGYVFCHGGFNTRMRQAVQDITLLDVAPYLERNFTSLPVDTNRPCYSRLVRAL</sequence>
<keyword evidence="1" id="KW-0880">Kelch repeat</keyword>
<dbReference type="InterPro" id="IPR015915">
    <property type="entry name" value="Kelch-typ_b-propeller"/>
</dbReference>
<comment type="caution">
    <text evidence="4">The sequence shown here is derived from an EMBL/GenBank/DDBJ whole genome shotgun (WGS) entry which is preliminary data.</text>
</comment>
<dbReference type="InterPro" id="IPR001810">
    <property type="entry name" value="F-box_dom"/>
</dbReference>
<evidence type="ECO:0000313" key="5">
    <source>
        <dbReference type="Proteomes" id="UP001530400"/>
    </source>
</evidence>
<keyword evidence="5" id="KW-1185">Reference proteome</keyword>
<keyword evidence="2" id="KW-0677">Repeat</keyword>
<dbReference type="Gene3D" id="2.120.10.80">
    <property type="entry name" value="Kelch-type beta propeller"/>
    <property type="match status" value="2"/>
</dbReference>
<dbReference type="InterPro" id="IPR011043">
    <property type="entry name" value="Gal_Oxase/kelch_b-propeller"/>
</dbReference>
<dbReference type="Pfam" id="PF24681">
    <property type="entry name" value="Kelch_KLHDC2_KLHL20_DRC7"/>
    <property type="match status" value="1"/>
</dbReference>
<evidence type="ECO:0000259" key="3">
    <source>
        <dbReference type="PROSITE" id="PS50181"/>
    </source>
</evidence>
<dbReference type="EMBL" id="JALLPJ020000146">
    <property type="protein sequence ID" value="KAL3800987.1"/>
    <property type="molecule type" value="Genomic_DNA"/>
</dbReference>
<evidence type="ECO:0000256" key="2">
    <source>
        <dbReference type="ARBA" id="ARBA00022737"/>
    </source>
</evidence>
<dbReference type="SUPFAM" id="SSF50965">
    <property type="entry name" value="Galactose oxidase, central domain"/>
    <property type="match status" value="1"/>
</dbReference>
<dbReference type="AlphaFoldDB" id="A0ABD3QL49"/>
<evidence type="ECO:0000313" key="4">
    <source>
        <dbReference type="EMBL" id="KAL3800987.1"/>
    </source>
</evidence>
<dbReference type="PANTHER" id="PTHR46093:SF18">
    <property type="entry name" value="FIBRONECTIN TYPE-III DOMAIN-CONTAINING PROTEIN"/>
    <property type="match status" value="1"/>
</dbReference>
<name>A0ABD3QL49_9STRA</name>
<protein>
    <recommendedName>
        <fullName evidence="3">F-box domain-containing protein</fullName>
    </recommendedName>
</protein>
<accession>A0ABD3QL49</accession>